<evidence type="ECO:0000256" key="2">
    <source>
        <dbReference type="ARBA" id="ARBA00022801"/>
    </source>
</evidence>
<accession>A0A062U9P1</accession>
<keyword evidence="4" id="KW-1185">Reference proteome</keyword>
<dbReference type="Gene3D" id="2.60.40.10">
    <property type="entry name" value="Immunoglobulins"/>
    <property type="match status" value="1"/>
</dbReference>
<dbReference type="PANTHER" id="PTHR42715">
    <property type="entry name" value="BETA-GLUCOSIDASE"/>
    <property type="match status" value="1"/>
</dbReference>
<dbReference type="PATRIC" id="fig|1280946.3.peg.2632"/>
<dbReference type="Gene3D" id="3.40.50.1700">
    <property type="entry name" value="Glycoside hydrolase family 3 C-terminal domain"/>
    <property type="match status" value="1"/>
</dbReference>
<comment type="caution">
    <text evidence="3">The sequence shown here is derived from an EMBL/GenBank/DDBJ whole genome shotgun (WGS) entry which is preliminary data.</text>
</comment>
<keyword evidence="2" id="KW-0378">Hydrolase</keyword>
<dbReference type="InterPro" id="IPR036962">
    <property type="entry name" value="Glyco_hydro_3_N_sf"/>
</dbReference>
<dbReference type="GO" id="GO:0005975">
    <property type="term" value="P:carbohydrate metabolic process"/>
    <property type="evidence" value="ECO:0007669"/>
    <property type="project" value="InterPro"/>
</dbReference>
<evidence type="ECO:0000313" key="3">
    <source>
        <dbReference type="EMBL" id="KCZ53314.1"/>
    </source>
</evidence>
<comment type="similarity">
    <text evidence="1">Belongs to the glycosyl hydrolase 3 family.</text>
</comment>
<organism evidence="3 4">
    <name type="scientific">Hyphomonas beringensis</name>
    <dbReference type="NCBI Taxonomy" id="1280946"/>
    <lineage>
        <taxon>Bacteria</taxon>
        <taxon>Pseudomonadati</taxon>
        <taxon>Pseudomonadota</taxon>
        <taxon>Alphaproteobacteria</taxon>
        <taxon>Hyphomonadales</taxon>
        <taxon>Hyphomonadaceae</taxon>
        <taxon>Hyphomonas</taxon>
    </lineage>
</organism>
<dbReference type="eggNOG" id="COG1472">
    <property type="taxonomic scope" value="Bacteria"/>
</dbReference>
<dbReference type="InterPro" id="IPR013783">
    <property type="entry name" value="Ig-like_fold"/>
</dbReference>
<dbReference type="PANTHER" id="PTHR42715:SF10">
    <property type="entry name" value="BETA-GLUCOSIDASE"/>
    <property type="match status" value="1"/>
</dbReference>
<dbReference type="InterPro" id="IPR036881">
    <property type="entry name" value="Glyco_hydro_3_C_sf"/>
</dbReference>
<dbReference type="Proteomes" id="UP000027037">
    <property type="component" value="Unassembled WGS sequence"/>
</dbReference>
<gene>
    <name evidence="3" type="ORF">HY29_03595</name>
</gene>
<dbReference type="SUPFAM" id="SSF52279">
    <property type="entry name" value="Beta-D-glucan exohydrolase, C-terminal domain"/>
    <property type="match status" value="1"/>
</dbReference>
<sequence>MLFGDVNPSGHLLMTFPASVELSFIGAGASGQTLDVRGSDVGDRWYARKEIEPLFPFAFGLSYTDFDLSGLKVRKQGAAINASFGMKNTGAYLGADVAQLYLVSVDGETKQRLVGFAKRELDPDEMQDVACRLIHVCWLHGKMTAGRFRRVGTNSLWVRMPTAWALP</sequence>
<name>A0A062U9P1_9PROT</name>
<proteinExistence type="inferred from homology"/>
<protein>
    <submittedName>
        <fullName evidence="3">Uncharacterized protein</fullName>
    </submittedName>
</protein>
<dbReference type="AlphaFoldDB" id="A0A062U9P1"/>
<evidence type="ECO:0000313" key="4">
    <source>
        <dbReference type="Proteomes" id="UP000027037"/>
    </source>
</evidence>
<dbReference type="EMBL" id="AWFF01000054">
    <property type="protein sequence ID" value="KCZ53314.1"/>
    <property type="molecule type" value="Genomic_DNA"/>
</dbReference>
<reference evidence="3 4" key="1">
    <citation type="journal article" date="2014" name="Antonie Van Leeuwenhoek">
        <title>Hyphomonas beringensis sp. nov. and Hyphomonas chukchiensis sp. nov., isolated from surface seawater of the Bering Sea and Chukchi Sea.</title>
        <authorList>
            <person name="Li C."/>
            <person name="Lai Q."/>
            <person name="Li G."/>
            <person name="Dong C."/>
            <person name="Wang J."/>
            <person name="Liao Y."/>
            <person name="Shao Z."/>
        </authorList>
    </citation>
    <scope>NUCLEOTIDE SEQUENCE [LARGE SCALE GENOMIC DNA]</scope>
    <source>
        <strain evidence="3 4">25B14_1</strain>
    </source>
</reference>
<dbReference type="STRING" id="1280946.HY29_03595"/>
<dbReference type="InterPro" id="IPR050288">
    <property type="entry name" value="Cellulose_deg_GH3"/>
</dbReference>
<dbReference type="Gene3D" id="3.20.20.300">
    <property type="entry name" value="Glycoside hydrolase, family 3, N-terminal domain"/>
    <property type="match status" value="1"/>
</dbReference>
<dbReference type="GO" id="GO:0004553">
    <property type="term" value="F:hydrolase activity, hydrolyzing O-glycosyl compounds"/>
    <property type="evidence" value="ECO:0007669"/>
    <property type="project" value="InterPro"/>
</dbReference>
<evidence type="ECO:0000256" key="1">
    <source>
        <dbReference type="ARBA" id="ARBA00005336"/>
    </source>
</evidence>